<evidence type="ECO:0000256" key="9">
    <source>
        <dbReference type="ARBA" id="ARBA00044803"/>
    </source>
</evidence>
<protein>
    <recommendedName>
        <fullName evidence="9">3-oxo-tetronate 4-phosphate decarboxylase</fullName>
        <ecNumber evidence="8">4.1.1.104</ecNumber>
    </recommendedName>
</protein>
<dbReference type="RefSeq" id="WP_136559126.1">
    <property type="nucleotide sequence ID" value="NZ_STGT01000004.1"/>
</dbReference>
<dbReference type="NCBIfam" id="NF006000">
    <property type="entry name" value="PRK08130.1"/>
    <property type="match status" value="1"/>
</dbReference>
<dbReference type="EMBL" id="STGT01000004">
    <property type="protein sequence ID" value="THV12328.1"/>
    <property type="molecule type" value="Genomic_DNA"/>
</dbReference>
<keyword evidence="6" id="KW-0119">Carbohydrate metabolism</keyword>
<evidence type="ECO:0000256" key="6">
    <source>
        <dbReference type="ARBA" id="ARBA00023277"/>
    </source>
</evidence>
<dbReference type="SUPFAM" id="SSF53639">
    <property type="entry name" value="AraD/HMP-PK domain-like"/>
    <property type="match status" value="1"/>
</dbReference>
<keyword evidence="4" id="KW-0862">Zinc</keyword>
<gene>
    <name evidence="13" type="ORF">E9677_16195</name>
</gene>
<dbReference type="PANTHER" id="PTHR22789:SF0">
    <property type="entry name" value="3-OXO-TETRONATE 4-PHOSPHATE DECARBOXYLASE-RELATED"/>
    <property type="match status" value="1"/>
</dbReference>
<evidence type="ECO:0000256" key="10">
    <source>
        <dbReference type="ARBA" id="ARBA00047520"/>
    </source>
</evidence>
<dbReference type="SMART" id="SM01007">
    <property type="entry name" value="Aldolase_II"/>
    <property type="match status" value="1"/>
</dbReference>
<dbReference type="Pfam" id="PF00596">
    <property type="entry name" value="Aldolase_II"/>
    <property type="match status" value="1"/>
</dbReference>
<proteinExistence type="inferred from homology"/>
<comment type="caution">
    <text evidence="13">The sequence shown here is derived from an EMBL/GenBank/DDBJ whole genome shotgun (WGS) entry which is preliminary data.</text>
</comment>
<keyword evidence="5" id="KW-0456">Lyase</keyword>
<dbReference type="InterPro" id="IPR050013">
    <property type="entry name" value="OtnC"/>
</dbReference>
<reference evidence="13 14" key="1">
    <citation type="submission" date="2019-04" db="EMBL/GenBank/DDBJ databases">
        <title>Genome sequence of strain 7209-2.</title>
        <authorList>
            <person name="Gao J."/>
            <person name="Sun J."/>
        </authorList>
    </citation>
    <scope>NUCLEOTIDE SEQUENCE [LARGE SCALE GENOMIC DNA]</scope>
    <source>
        <strain evidence="13 14">7209-2</strain>
    </source>
</reference>
<evidence type="ECO:0000313" key="14">
    <source>
        <dbReference type="Proteomes" id="UP000309667"/>
    </source>
</evidence>
<dbReference type="InterPro" id="IPR036409">
    <property type="entry name" value="Aldolase_II/adducin_N_sf"/>
</dbReference>
<keyword evidence="14" id="KW-1185">Reference proteome</keyword>
<keyword evidence="3" id="KW-0479">Metal-binding</keyword>
<evidence type="ECO:0000256" key="2">
    <source>
        <dbReference type="ARBA" id="ARBA00010037"/>
    </source>
</evidence>
<evidence type="ECO:0000256" key="4">
    <source>
        <dbReference type="ARBA" id="ARBA00022833"/>
    </source>
</evidence>
<evidence type="ECO:0000256" key="7">
    <source>
        <dbReference type="ARBA" id="ARBA00044745"/>
    </source>
</evidence>
<name>A0ABY2QQP0_9HYPH</name>
<dbReference type="Proteomes" id="UP000309667">
    <property type="component" value="Unassembled WGS sequence"/>
</dbReference>
<dbReference type="Gene3D" id="3.40.225.10">
    <property type="entry name" value="Class II aldolase/adducin N-terminal domain"/>
    <property type="match status" value="1"/>
</dbReference>
<evidence type="ECO:0000256" key="11">
    <source>
        <dbReference type="ARBA" id="ARBA00048603"/>
    </source>
</evidence>
<comment type="cofactor">
    <cofactor evidence="1">
        <name>Zn(2+)</name>
        <dbReference type="ChEBI" id="CHEBI:29105"/>
    </cofactor>
</comment>
<evidence type="ECO:0000256" key="3">
    <source>
        <dbReference type="ARBA" id="ARBA00022723"/>
    </source>
</evidence>
<comment type="catalytic activity">
    <reaction evidence="11">
        <text>3-dehydro-4-O-phospho-L-erythronate + H(+) = dihydroxyacetone phosphate + CO2</text>
        <dbReference type="Rhea" id="RHEA:52404"/>
        <dbReference type="ChEBI" id="CHEBI:15378"/>
        <dbReference type="ChEBI" id="CHEBI:16526"/>
        <dbReference type="ChEBI" id="CHEBI:57642"/>
        <dbReference type="ChEBI" id="CHEBI:136592"/>
        <dbReference type="EC" id="4.1.1.104"/>
    </reaction>
</comment>
<dbReference type="InterPro" id="IPR050197">
    <property type="entry name" value="Aldolase_class_II_sugar_metab"/>
</dbReference>
<evidence type="ECO:0000256" key="8">
    <source>
        <dbReference type="ARBA" id="ARBA00044772"/>
    </source>
</evidence>
<evidence type="ECO:0000313" key="13">
    <source>
        <dbReference type="EMBL" id="THV12328.1"/>
    </source>
</evidence>
<dbReference type="NCBIfam" id="NF043034">
    <property type="entry name" value="OxoTetrPhDc"/>
    <property type="match status" value="1"/>
</dbReference>
<feature type="domain" description="Class II aldolase/adducin N-terminal" evidence="12">
    <location>
        <begin position="13"/>
        <end position="192"/>
    </location>
</feature>
<accession>A0ABY2QQP0</accession>
<organism evidence="13 14">
    <name type="scientific">Rhizobium rhizophilum</name>
    <dbReference type="NCBI Taxonomy" id="1850373"/>
    <lineage>
        <taxon>Bacteria</taxon>
        <taxon>Pseudomonadati</taxon>
        <taxon>Pseudomonadota</taxon>
        <taxon>Alphaproteobacteria</taxon>
        <taxon>Hyphomicrobiales</taxon>
        <taxon>Rhizobiaceae</taxon>
        <taxon>Rhizobium/Agrobacterium group</taxon>
        <taxon>Rhizobium</taxon>
    </lineage>
</organism>
<evidence type="ECO:0000259" key="12">
    <source>
        <dbReference type="SMART" id="SM01007"/>
    </source>
</evidence>
<evidence type="ECO:0000256" key="5">
    <source>
        <dbReference type="ARBA" id="ARBA00023239"/>
    </source>
</evidence>
<comment type="catalytic activity">
    <reaction evidence="10">
        <text>3-dehydro-4-O-phospho-D-erythronate + H(+) = dihydroxyacetone phosphate + CO2</text>
        <dbReference type="Rhea" id="RHEA:52416"/>
        <dbReference type="ChEBI" id="CHEBI:15378"/>
        <dbReference type="ChEBI" id="CHEBI:16526"/>
        <dbReference type="ChEBI" id="CHEBI:57642"/>
        <dbReference type="ChEBI" id="CHEBI:136593"/>
        <dbReference type="EC" id="4.1.1.104"/>
    </reaction>
</comment>
<dbReference type="InterPro" id="IPR001303">
    <property type="entry name" value="Aldolase_II/adducin_N"/>
</dbReference>
<dbReference type="EC" id="4.1.1.104" evidence="8"/>
<comment type="similarity">
    <text evidence="2">Belongs to the aldolase class II family. AraD/FucA subfamily.</text>
</comment>
<evidence type="ECO:0000256" key="1">
    <source>
        <dbReference type="ARBA" id="ARBA00001947"/>
    </source>
</evidence>
<sequence>MTSILSEETRLRDEIAEVGKSLFDRCFTFGSTGNISARLSNGELLMTPTNASMGSLDPARLSKFTAEGVHVGGDKPTKEAFLHQCMYCARGNSGAVVHLHSTHAVAVSILEGLDPDDVLPPLTAYYVMRVGRLPMAPYFPPGDAALAEAVRERAEHSHAVLLANHGPVVAGKTLKEAQYAMEELEETAKLFLMLRGERLRPLTPEQVDALRQT</sequence>
<dbReference type="PANTHER" id="PTHR22789">
    <property type="entry name" value="FUCULOSE PHOSPHATE ALDOLASE"/>
    <property type="match status" value="1"/>
</dbReference>
<comment type="function">
    <text evidence="7">Catalyzes the decarboxylation of 3-oxo-tetronate 4-phosphate to dihydroxyacetone phosphate (DHAP) and CO(2).</text>
</comment>